<gene>
    <name evidence="7" type="ORF">RJ641_035238</name>
</gene>
<keyword evidence="4" id="KW-0736">Signalosome</keyword>
<evidence type="ECO:0000256" key="3">
    <source>
        <dbReference type="ARBA" id="ARBA00022490"/>
    </source>
</evidence>
<keyword evidence="8" id="KW-1185">Reference proteome</keyword>
<name>A0AAN8VVV5_9MAGN</name>
<dbReference type="GO" id="GO:0008180">
    <property type="term" value="C:COP9 signalosome"/>
    <property type="evidence" value="ECO:0007669"/>
    <property type="project" value="UniProtKB-KW"/>
</dbReference>
<evidence type="ECO:0000256" key="5">
    <source>
        <dbReference type="ARBA" id="ARBA00023242"/>
    </source>
</evidence>
<evidence type="ECO:0000256" key="2">
    <source>
        <dbReference type="ARBA" id="ARBA00004496"/>
    </source>
</evidence>
<dbReference type="PANTHER" id="PTHR13339:SF0">
    <property type="entry name" value="COP9 SIGNALOSOME COMPLEX SUBUNIT 8"/>
    <property type="match status" value="1"/>
</dbReference>
<evidence type="ECO:0000256" key="1">
    <source>
        <dbReference type="ARBA" id="ARBA00004123"/>
    </source>
</evidence>
<dbReference type="PANTHER" id="PTHR13339">
    <property type="entry name" value="COP9 SIGNALOSOME COMPLEX SUBUNIT 8"/>
    <property type="match status" value="1"/>
</dbReference>
<keyword evidence="3" id="KW-0963">Cytoplasm</keyword>
<reference evidence="7 8" key="1">
    <citation type="submission" date="2023-12" db="EMBL/GenBank/DDBJ databases">
        <title>A high-quality genome assembly for Dillenia turbinata (Dilleniales).</title>
        <authorList>
            <person name="Chanderbali A."/>
        </authorList>
    </citation>
    <scope>NUCLEOTIDE SEQUENCE [LARGE SCALE GENOMIC DNA]</scope>
    <source>
        <strain evidence="7">LSX21</strain>
        <tissue evidence="7">Leaf</tissue>
    </source>
</reference>
<dbReference type="GO" id="GO:0000338">
    <property type="term" value="P:protein deneddylation"/>
    <property type="evidence" value="ECO:0007669"/>
    <property type="project" value="InterPro"/>
</dbReference>
<sequence>MDFSVLTNALASNSFDQVASQGIAFQEEWPYAIHLLGYMYVDDINSARFLWKSMPSVIKENNPEVLAAWKIGQRLWTRDYAGVYDAIRGFDWSQQVQDLVAAFLGKLEIKISAFLFSLLFGIVMPLCSRKIIESFMGESKLSLNVEQAIQQSICSFDWMFSCSSILLVSIEEIGFVL</sequence>
<evidence type="ECO:0000259" key="6">
    <source>
        <dbReference type="Pfam" id="PF10075"/>
    </source>
</evidence>
<dbReference type="AlphaFoldDB" id="A0AAN8VVV5"/>
<dbReference type="GO" id="GO:0010387">
    <property type="term" value="P:COP9 signalosome assembly"/>
    <property type="evidence" value="ECO:0007669"/>
    <property type="project" value="InterPro"/>
</dbReference>
<organism evidence="7 8">
    <name type="scientific">Dillenia turbinata</name>
    <dbReference type="NCBI Taxonomy" id="194707"/>
    <lineage>
        <taxon>Eukaryota</taxon>
        <taxon>Viridiplantae</taxon>
        <taxon>Streptophyta</taxon>
        <taxon>Embryophyta</taxon>
        <taxon>Tracheophyta</taxon>
        <taxon>Spermatophyta</taxon>
        <taxon>Magnoliopsida</taxon>
        <taxon>eudicotyledons</taxon>
        <taxon>Gunneridae</taxon>
        <taxon>Pentapetalae</taxon>
        <taxon>Dilleniales</taxon>
        <taxon>Dilleniaceae</taxon>
        <taxon>Dillenia</taxon>
    </lineage>
</organism>
<keyword evidence="5" id="KW-0539">Nucleus</keyword>
<proteinExistence type="predicted"/>
<feature type="domain" description="CSN8/PSMD8/EIF3K" evidence="6">
    <location>
        <begin position="27"/>
        <end position="111"/>
    </location>
</feature>
<dbReference type="EMBL" id="JBAMMX010000008">
    <property type="protein sequence ID" value="KAK6935083.1"/>
    <property type="molecule type" value="Genomic_DNA"/>
</dbReference>
<evidence type="ECO:0000256" key="4">
    <source>
        <dbReference type="ARBA" id="ARBA00022790"/>
    </source>
</evidence>
<dbReference type="Pfam" id="PF10075">
    <property type="entry name" value="CSN8_PSD8_EIF3K"/>
    <property type="match status" value="1"/>
</dbReference>
<comment type="caution">
    <text evidence="7">The sequence shown here is derived from an EMBL/GenBank/DDBJ whole genome shotgun (WGS) entry which is preliminary data.</text>
</comment>
<protein>
    <submittedName>
        <fullName evidence="7">CSN8/PSMD8/EIF3K</fullName>
    </submittedName>
</protein>
<dbReference type="InterPro" id="IPR033464">
    <property type="entry name" value="CSN8_PSD8_EIF3K"/>
</dbReference>
<dbReference type="InterPro" id="IPR033205">
    <property type="entry name" value="COP9_CSN8"/>
</dbReference>
<comment type="subcellular location">
    <subcellularLocation>
        <location evidence="2">Cytoplasm</location>
    </subcellularLocation>
    <subcellularLocation>
        <location evidence="1">Nucleus</location>
    </subcellularLocation>
</comment>
<evidence type="ECO:0000313" key="8">
    <source>
        <dbReference type="Proteomes" id="UP001370490"/>
    </source>
</evidence>
<accession>A0AAN8VVV5</accession>
<dbReference type="GO" id="GO:0005737">
    <property type="term" value="C:cytoplasm"/>
    <property type="evidence" value="ECO:0007669"/>
    <property type="project" value="UniProtKB-SubCell"/>
</dbReference>
<dbReference type="Proteomes" id="UP001370490">
    <property type="component" value="Unassembled WGS sequence"/>
</dbReference>
<evidence type="ECO:0000313" key="7">
    <source>
        <dbReference type="EMBL" id="KAK6935083.1"/>
    </source>
</evidence>